<dbReference type="KEGG" id="gvi:gsr0697"/>
<dbReference type="PATRIC" id="fig|251221.4.peg.706"/>
<dbReference type="EMBL" id="BA000045">
    <property type="protein sequence ID" value="BAC88638.1"/>
    <property type="molecule type" value="Genomic_DNA"/>
</dbReference>
<gene>
    <name evidence="2" type="ordered locus">gsr0697</name>
</gene>
<feature type="domain" description="CopG-like ribbon-helix-helix" evidence="1">
    <location>
        <begin position="21"/>
        <end position="61"/>
    </location>
</feature>
<dbReference type="InParanoid" id="Q7NMR8"/>
<keyword evidence="3" id="KW-1185">Reference proteome</keyword>
<evidence type="ECO:0000259" key="1">
    <source>
        <dbReference type="Pfam" id="PF07878"/>
    </source>
</evidence>
<organism evidence="2 3">
    <name type="scientific">Gloeobacter violaceus (strain ATCC 29082 / PCC 7421)</name>
    <dbReference type="NCBI Taxonomy" id="251221"/>
    <lineage>
        <taxon>Bacteria</taxon>
        <taxon>Bacillati</taxon>
        <taxon>Cyanobacteriota</taxon>
        <taxon>Cyanophyceae</taxon>
        <taxon>Gloeobacterales</taxon>
        <taxon>Gloeobacteraceae</taxon>
        <taxon>Gloeobacter</taxon>
    </lineage>
</organism>
<evidence type="ECO:0000313" key="3">
    <source>
        <dbReference type="Proteomes" id="UP000000557"/>
    </source>
</evidence>
<dbReference type="eggNOG" id="ENOG50334PK">
    <property type="taxonomic scope" value="Bacteria"/>
</dbReference>
<protein>
    <submittedName>
        <fullName evidence="2">Gsr0697 protein</fullName>
    </submittedName>
</protein>
<dbReference type="STRING" id="251221.gene:10758173"/>
<dbReference type="SUPFAM" id="SSF47598">
    <property type="entry name" value="Ribbon-helix-helix"/>
    <property type="match status" value="1"/>
</dbReference>
<proteinExistence type="predicted"/>
<dbReference type="EnsemblBacteria" id="BAC88638">
    <property type="protein sequence ID" value="BAC88638"/>
    <property type="gene ID" value="BAC88638"/>
</dbReference>
<evidence type="ECO:0000313" key="2">
    <source>
        <dbReference type="EMBL" id="BAC88638.1"/>
    </source>
</evidence>
<sequence>MCAKASKSRSDGGMGGKTDLDRVVAYVPTELKKELEQWAEAEERSVSWLVAKLIDRALQQRRERGTLPGEDGFVLAFTKTGPGKTAIEQTG</sequence>
<dbReference type="InterPro" id="IPR012869">
    <property type="entry name" value="RHH_5"/>
</dbReference>
<dbReference type="PhylomeDB" id="Q7NMR8"/>
<name>Q7NMR8_GLOVI</name>
<accession>Q7NMR8</accession>
<dbReference type="HOGENOM" id="CLU_2422783_0_0_3"/>
<dbReference type="InterPro" id="IPR010985">
    <property type="entry name" value="Ribbon_hlx_hlx"/>
</dbReference>
<dbReference type="OrthoDB" id="574331at2"/>
<dbReference type="Pfam" id="PF07878">
    <property type="entry name" value="RHH_5"/>
    <property type="match status" value="1"/>
</dbReference>
<dbReference type="Proteomes" id="UP000000557">
    <property type="component" value="Chromosome"/>
</dbReference>
<dbReference type="AlphaFoldDB" id="Q7NMR8"/>
<reference evidence="2 3" key="1">
    <citation type="journal article" date="2003" name="DNA Res.">
        <title>Complete genome structure of Gloeobacter violaceus PCC 7421, a cyanobacterium that lacks thylakoids.</title>
        <authorList>
            <person name="Nakamura Y."/>
            <person name="Kaneko T."/>
            <person name="Sato S."/>
            <person name="Mimuro M."/>
            <person name="Miyashita H."/>
            <person name="Tsuchiya T."/>
            <person name="Sasamoto S."/>
            <person name="Watanabe A."/>
            <person name="Kawashima K."/>
            <person name="Kishida Y."/>
            <person name="Kiyokawa C."/>
            <person name="Kohara M."/>
            <person name="Matsumoto M."/>
            <person name="Matsuno A."/>
            <person name="Nakazaki N."/>
            <person name="Shimpo S."/>
            <person name="Takeuchi C."/>
            <person name="Yamada M."/>
            <person name="Tabata S."/>
        </authorList>
    </citation>
    <scope>NUCLEOTIDE SEQUENCE [LARGE SCALE GENOMIC DNA]</scope>
    <source>
        <strain evidence="3">ATCC 29082 / PCC 7421</strain>
    </source>
</reference>
<reference evidence="2 3" key="2">
    <citation type="journal article" date="2003" name="DNA Res.">
        <title>Complete genome structure of Gloeobacter violaceus PCC 7421, a cyanobacterium that lacks thylakoids (supplement).</title>
        <authorList>
            <person name="Nakamura Y."/>
            <person name="Kaneko T."/>
            <person name="Sato S."/>
            <person name="Mimuro M."/>
            <person name="Miyashita H."/>
            <person name="Tsuchiya T."/>
            <person name="Sasamoto S."/>
            <person name="Watanabe A."/>
            <person name="Kawashima K."/>
            <person name="Kishida Y."/>
            <person name="Kiyokawa C."/>
            <person name="Kohara M."/>
            <person name="Matsumoto M."/>
            <person name="Matsuno A."/>
            <person name="Nakazaki N."/>
            <person name="Shimpo S."/>
            <person name="Takeuchi C."/>
            <person name="Yamada M."/>
            <person name="Tabata S."/>
        </authorList>
    </citation>
    <scope>NUCLEOTIDE SEQUENCE [LARGE SCALE GENOMIC DNA]</scope>
    <source>
        <strain evidence="3">ATCC 29082 / PCC 7421</strain>
    </source>
</reference>
<dbReference type="GO" id="GO:0006355">
    <property type="term" value="P:regulation of DNA-templated transcription"/>
    <property type="evidence" value="ECO:0007669"/>
    <property type="project" value="InterPro"/>
</dbReference>